<proteinExistence type="predicted"/>
<organism evidence="1 2">
    <name type="scientific">Ramazzottius varieornatus</name>
    <name type="common">Water bear</name>
    <name type="synonym">Tardigrade</name>
    <dbReference type="NCBI Taxonomy" id="947166"/>
    <lineage>
        <taxon>Eukaryota</taxon>
        <taxon>Metazoa</taxon>
        <taxon>Ecdysozoa</taxon>
        <taxon>Tardigrada</taxon>
        <taxon>Eutardigrada</taxon>
        <taxon>Parachela</taxon>
        <taxon>Hypsibioidea</taxon>
        <taxon>Ramazzottiidae</taxon>
        <taxon>Ramazzottius</taxon>
    </lineage>
</organism>
<name>A0A1D1UIR9_RAMVA</name>
<evidence type="ECO:0000313" key="2">
    <source>
        <dbReference type="Proteomes" id="UP000186922"/>
    </source>
</evidence>
<evidence type="ECO:0000313" key="1">
    <source>
        <dbReference type="EMBL" id="GAU89619.1"/>
    </source>
</evidence>
<protein>
    <submittedName>
        <fullName evidence="1">Uncharacterized protein</fullName>
    </submittedName>
</protein>
<dbReference type="AlphaFoldDB" id="A0A1D1UIR9"/>
<accession>A0A1D1UIR9</accession>
<gene>
    <name evidence="1" type="primary">RvY_02148</name>
    <name evidence="1" type="synonym">RvY_02148.3</name>
    <name evidence="1" type="ORF">RvY_02148-3</name>
</gene>
<dbReference type="EMBL" id="BDGG01000001">
    <property type="protein sequence ID" value="GAU89619.1"/>
    <property type="molecule type" value="Genomic_DNA"/>
</dbReference>
<keyword evidence="2" id="KW-1185">Reference proteome</keyword>
<reference evidence="1 2" key="1">
    <citation type="journal article" date="2016" name="Nat. Commun.">
        <title>Extremotolerant tardigrade genome and improved radiotolerance of human cultured cells by tardigrade-unique protein.</title>
        <authorList>
            <person name="Hashimoto T."/>
            <person name="Horikawa D.D."/>
            <person name="Saito Y."/>
            <person name="Kuwahara H."/>
            <person name="Kozuka-Hata H."/>
            <person name="Shin-I T."/>
            <person name="Minakuchi Y."/>
            <person name="Ohishi K."/>
            <person name="Motoyama A."/>
            <person name="Aizu T."/>
            <person name="Enomoto A."/>
            <person name="Kondo K."/>
            <person name="Tanaka S."/>
            <person name="Hara Y."/>
            <person name="Koshikawa S."/>
            <person name="Sagara H."/>
            <person name="Miura T."/>
            <person name="Yokobori S."/>
            <person name="Miyagawa K."/>
            <person name="Suzuki Y."/>
            <person name="Kubo T."/>
            <person name="Oyama M."/>
            <person name="Kohara Y."/>
            <person name="Fujiyama A."/>
            <person name="Arakawa K."/>
            <person name="Katayama T."/>
            <person name="Toyoda A."/>
            <person name="Kunieda T."/>
        </authorList>
    </citation>
    <scope>NUCLEOTIDE SEQUENCE [LARGE SCALE GENOMIC DNA]</scope>
    <source>
        <strain evidence="1 2">YOKOZUNA-1</strain>
    </source>
</reference>
<comment type="caution">
    <text evidence="1">The sequence shown here is derived from an EMBL/GenBank/DDBJ whole genome shotgun (WGS) entry which is preliminary data.</text>
</comment>
<dbReference type="Proteomes" id="UP000186922">
    <property type="component" value="Unassembled WGS sequence"/>
</dbReference>
<sequence>MVRVRIKKYRLVQCPIPYRMHFTTHIFRVCWFQTIFIQNAETFEWDEVTGFSWPIEWPVRDQPQCGTDSATCTKNGADIRDIAYHIEHRDCIPSGGPDTSVTTDRCHKIDQGCILFTVQ</sequence>